<reference evidence="2" key="1">
    <citation type="submission" date="2022-10" db="EMBL/GenBank/DDBJ databases">
        <title>The complete genomes of actinobacterial strains from the NBC collection.</title>
        <authorList>
            <person name="Joergensen T.S."/>
            <person name="Alvarez Arevalo M."/>
            <person name="Sterndorff E.B."/>
            <person name="Faurdal D."/>
            <person name="Vuksanovic O."/>
            <person name="Mourched A.-S."/>
            <person name="Charusanti P."/>
            <person name="Shaw S."/>
            <person name="Blin K."/>
            <person name="Weber T."/>
        </authorList>
    </citation>
    <scope>NUCLEOTIDE SEQUENCE</scope>
    <source>
        <strain evidence="2">NBC_00093</strain>
    </source>
</reference>
<dbReference type="Gene3D" id="2.160.20.80">
    <property type="entry name" value="E3 ubiquitin-protein ligase SopA"/>
    <property type="match status" value="1"/>
</dbReference>
<sequence length="606" mass="66509">MTTPSPPSAAPSWPYCGHGATAGSDPVGCRGRQISSYSVCLAHVSDVDRSAYLSTLRPGSDVDFRGTPFTGFILNSLLRALRSANTSPAIFGIAFFDEATFEGLTFLENVLFSQVATFNGATFTDHAVFKDAIFSSDVGFSGTIFSGGATFSTTQFEKAAVFSDARFLGNTIFLYSTFNGDAHFDDAKFSRHAGFSSATLSGKTHFTGTIFLEGVNFAGTIFNKESLIGPITCIDTFDLSGASFNAPVTIEAAAHRVQCLRTQWNSTANLRLRYSEVDLTGAVLTFPVSVATHPSQFQKPNGQMVDESSVSHQETRVRVTSIQSVDAAHLVLTDTDLSDCLFSGAFHLDQIRLEGRTIFAAPPRGVHFTRQIWPIVTPVLTRRNTVAEEHHWRAVAANQPTVQSGTQPSLRNWRNGPHHPDLDQTPDPEDVAALYRQLRKASEDAKDEPGAADFYYGEMEMRRHSRTWKEAERWLLQMYWLLSGYGLRASRALGWLTLAMMTTILLMMSFGLPKESPKQGVTGVIPAEGGLAKFEIYKHDPEDPTKDRLTSERFEKSLGVTLNSVIFRSSGEDLTTAGEYIEMASRFSEPILLGLAALAIRGRVKR</sequence>
<feature type="compositionally biased region" description="Polar residues" evidence="1">
    <location>
        <begin position="400"/>
        <end position="412"/>
    </location>
</feature>
<dbReference type="EMBL" id="CP108222">
    <property type="protein sequence ID" value="WTT20012.1"/>
    <property type="molecule type" value="Genomic_DNA"/>
</dbReference>
<accession>A0AAU2A8E3</accession>
<dbReference type="Pfam" id="PF13576">
    <property type="entry name" value="Pentapeptide_3"/>
    <property type="match status" value="2"/>
</dbReference>
<protein>
    <submittedName>
        <fullName evidence="2">Pentapeptide repeat-containing protein</fullName>
    </submittedName>
</protein>
<evidence type="ECO:0000313" key="2">
    <source>
        <dbReference type="EMBL" id="WTT20012.1"/>
    </source>
</evidence>
<organism evidence="2">
    <name type="scientific">Streptomyces sp. NBC_00093</name>
    <dbReference type="NCBI Taxonomy" id="2975649"/>
    <lineage>
        <taxon>Bacteria</taxon>
        <taxon>Bacillati</taxon>
        <taxon>Actinomycetota</taxon>
        <taxon>Actinomycetes</taxon>
        <taxon>Kitasatosporales</taxon>
        <taxon>Streptomycetaceae</taxon>
        <taxon>Streptomyces</taxon>
    </lineage>
</organism>
<evidence type="ECO:0000256" key="1">
    <source>
        <dbReference type="SAM" id="MobiDB-lite"/>
    </source>
</evidence>
<proteinExistence type="predicted"/>
<gene>
    <name evidence="2" type="ORF">OHA22_33020</name>
</gene>
<dbReference type="AlphaFoldDB" id="A0AAU2A8E3"/>
<name>A0AAU2A8E3_9ACTN</name>
<feature type="region of interest" description="Disordered" evidence="1">
    <location>
        <begin position="400"/>
        <end position="427"/>
    </location>
</feature>
<dbReference type="InterPro" id="IPR001646">
    <property type="entry name" value="5peptide_repeat"/>
</dbReference>